<dbReference type="EMBL" id="CP016179">
    <property type="protein sequence ID" value="ANO35559.1"/>
    <property type="molecule type" value="Genomic_DNA"/>
</dbReference>
<dbReference type="AlphaFoldDB" id="A0AAN0Y058"/>
<organism evidence="1 2">
    <name type="scientific">Vibrio breoganii</name>
    <dbReference type="NCBI Taxonomy" id="553239"/>
    <lineage>
        <taxon>Bacteria</taxon>
        <taxon>Pseudomonadati</taxon>
        <taxon>Pseudomonadota</taxon>
        <taxon>Gammaproteobacteria</taxon>
        <taxon>Vibrionales</taxon>
        <taxon>Vibrionaceae</taxon>
        <taxon>Vibrio</taxon>
    </lineage>
</organism>
<evidence type="ECO:0008006" key="3">
    <source>
        <dbReference type="Google" id="ProtNLM"/>
    </source>
</evidence>
<sequence length="234" mass="26225">MIKRIAITGLAFGLAGCVSVENTTHVSATNISDVHTPLTRYVQADNLPFCIKHTEVITGNIESAVTTEHFTYMKNRTESFQIPVRNFTAEVIMCGEVGDNPLFDYIGQGSLPIQGTLSYHLAEFERDYTLLKADDAKLEVFDPSDLDENTTIIGYVGELYGETVLEKEAIKFSEYELGQMIYFNPKSMTCSYKGIVDNEIIAAHLNCKAIEYGDDPSYIHSKQNRKFSTLTFSR</sequence>
<evidence type="ECO:0000313" key="2">
    <source>
        <dbReference type="Proteomes" id="UP000092018"/>
    </source>
</evidence>
<dbReference type="Proteomes" id="UP000092018">
    <property type="component" value="Plasmid unnamed1"/>
</dbReference>
<reference evidence="1 2" key="1">
    <citation type="submission" date="2016-06" db="EMBL/GenBank/DDBJ databases">
        <title>Adaptive Radiation by Waves of Gene Transfer Leads to Fine-Scale Resource Partitioning in Marine Microbes.</title>
        <authorList>
            <person name="Hehemann J.-H."/>
            <person name="Arevalo P."/>
            <person name="Datta M.S."/>
            <person name="Yu X."/>
            <person name="Corzett C."/>
            <person name="Henschel A."/>
            <person name="Preheim S.P."/>
            <person name="Timberlake S."/>
            <person name="Alm E.J."/>
            <person name="Polz M.F."/>
        </authorList>
    </citation>
    <scope>NUCLEOTIDE SEQUENCE [LARGE SCALE GENOMIC DNA]</scope>
    <source>
        <strain evidence="1 2">FF50</strain>
        <plasmid evidence="1 2">unnamed1</plasmid>
    </source>
</reference>
<accession>A0AAN0Y058</accession>
<geneLocation type="plasmid" evidence="1 2">
    <name>unnamed1</name>
</geneLocation>
<keyword evidence="1" id="KW-0614">Plasmid</keyword>
<dbReference type="RefSeq" id="WP_065211318.1">
    <property type="nucleotide sequence ID" value="NZ_CP016179.1"/>
</dbReference>
<dbReference type="PROSITE" id="PS51257">
    <property type="entry name" value="PROKAR_LIPOPROTEIN"/>
    <property type="match status" value="1"/>
</dbReference>
<name>A0AAN0Y058_9VIBR</name>
<evidence type="ECO:0000313" key="1">
    <source>
        <dbReference type="EMBL" id="ANO35559.1"/>
    </source>
</evidence>
<gene>
    <name evidence="1" type="ORF">A6E01_20315</name>
</gene>
<dbReference type="KEGG" id="vbr:A6E01_20315"/>
<proteinExistence type="predicted"/>
<protein>
    <recommendedName>
        <fullName evidence="3">Lipoprotein</fullName>
    </recommendedName>
</protein>